<dbReference type="RefSeq" id="WP_073185374.1">
    <property type="nucleotide sequence ID" value="NZ_FQZG01000003.1"/>
</dbReference>
<sequence length="86" mass="9331">MDDNTLQELRDAVAALTEQVTSLEAKVAKLESQQAIPEADLIAIGAAVAAYFGHKAKVRAIRYGSQSRWAAASRGRVQDRSVPHVR</sequence>
<dbReference type="EMBL" id="FQZG01000003">
    <property type="protein sequence ID" value="SHI31686.1"/>
    <property type="molecule type" value="Genomic_DNA"/>
</dbReference>
<evidence type="ECO:0000313" key="3">
    <source>
        <dbReference type="Proteomes" id="UP000184512"/>
    </source>
</evidence>
<accession>A0A1M6A5C1</accession>
<protein>
    <recommendedName>
        <fullName evidence="4">Methylmalonyl-CoA carboxyltransferase 12S subunit</fullName>
    </recommendedName>
</protein>
<evidence type="ECO:0000256" key="1">
    <source>
        <dbReference type="SAM" id="Coils"/>
    </source>
</evidence>
<feature type="coiled-coil region" evidence="1">
    <location>
        <begin position="6"/>
        <end position="33"/>
    </location>
</feature>
<keyword evidence="3" id="KW-1185">Reference proteome</keyword>
<organism evidence="2 3">
    <name type="scientific">Tessaracoccus bendigoensis DSM 12906</name>
    <dbReference type="NCBI Taxonomy" id="1123357"/>
    <lineage>
        <taxon>Bacteria</taxon>
        <taxon>Bacillati</taxon>
        <taxon>Actinomycetota</taxon>
        <taxon>Actinomycetes</taxon>
        <taxon>Propionibacteriales</taxon>
        <taxon>Propionibacteriaceae</taxon>
        <taxon>Tessaracoccus</taxon>
    </lineage>
</organism>
<reference evidence="2 3" key="1">
    <citation type="submission" date="2016-11" db="EMBL/GenBank/DDBJ databases">
        <authorList>
            <person name="Jaros S."/>
            <person name="Januszkiewicz K."/>
            <person name="Wedrychowicz H."/>
        </authorList>
    </citation>
    <scope>NUCLEOTIDE SEQUENCE [LARGE SCALE GENOMIC DNA]</scope>
    <source>
        <strain evidence="2 3">DSM 12906</strain>
    </source>
</reference>
<dbReference type="STRING" id="1123357.SAMN02745244_00109"/>
<proteinExistence type="predicted"/>
<dbReference type="AlphaFoldDB" id="A0A1M6A5C1"/>
<dbReference type="OrthoDB" id="3730516at2"/>
<keyword evidence="1" id="KW-0175">Coiled coil</keyword>
<evidence type="ECO:0000313" key="2">
    <source>
        <dbReference type="EMBL" id="SHI31686.1"/>
    </source>
</evidence>
<evidence type="ECO:0008006" key="4">
    <source>
        <dbReference type="Google" id="ProtNLM"/>
    </source>
</evidence>
<name>A0A1M6A5C1_9ACTN</name>
<gene>
    <name evidence="2" type="ORF">SAMN02745244_00109</name>
</gene>
<dbReference type="Proteomes" id="UP000184512">
    <property type="component" value="Unassembled WGS sequence"/>
</dbReference>